<dbReference type="InterPro" id="IPR018621">
    <property type="entry name" value="Atg31"/>
</dbReference>
<dbReference type="AlphaFoldDB" id="A0A9P6WB60"/>
<dbReference type="OrthoDB" id="4065598at2759"/>
<dbReference type="EMBL" id="PUHR01000058">
    <property type="protein sequence ID" value="KAG0668782.1"/>
    <property type="molecule type" value="Genomic_DNA"/>
</dbReference>
<keyword evidence="2" id="KW-1185">Reference proteome</keyword>
<dbReference type="Proteomes" id="UP000750334">
    <property type="component" value="Unassembled WGS sequence"/>
</dbReference>
<dbReference type="GO" id="GO:0000407">
    <property type="term" value="C:phagophore assembly site"/>
    <property type="evidence" value="ECO:0007669"/>
    <property type="project" value="InterPro"/>
</dbReference>
<dbReference type="GO" id="GO:0006914">
    <property type="term" value="P:autophagy"/>
    <property type="evidence" value="ECO:0007669"/>
    <property type="project" value="InterPro"/>
</dbReference>
<dbReference type="Gene3D" id="2.60.270.60">
    <property type="match status" value="1"/>
</dbReference>
<gene>
    <name evidence="1" type="ORF">C6P45_004384</name>
</gene>
<accession>A0A9P6WB60</accession>
<name>A0A9P6WB60_MAUEX</name>
<dbReference type="Pfam" id="PF09795">
    <property type="entry name" value="ATG31"/>
    <property type="match status" value="1"/>
</dbReference>
<proteinExistence type="predicted"/>
<reference evidence="1 2" key="1">
    <citation type="submission" date="2020-11" db="EMBL/GenBank/DDBJ databases">
        <title>Kefir isolates.</title>
        <authorList>
            <person name="Marcisauskas S."/>
            <person name="Kim Y."/>
            <person name="Blasche S."/>
        </authorList>
    </citation>
    <scope>NUCLEOTIDE SEQUENCE [LARGE SCALE GENOMIC DNA]</scope>
    <source>
        <strain evidence="1 2">OG2</strain>
    </source>
</reference>
<protein>
    <submittedName>
        <fullName evidence="1">Uncharacterized protein</fullName>
    </submittedName>
</protein>
<evidence type="ECO:0000313" key="1">
    <source>
        <dbReference type="EMBL" id="KAG0668782.1"/>
    </source>
</evidence>
<evidence type="ECO:0000313" key="2">
    <source>
        <dbReference type="Proteomes" id="UP000750334"/>
    </source>
</evidence>
<sequence>MQPVILSVEDKNIQFQIRDSKNWDSYSFDNKNITFPTNIKYIFDESGLTNSSPAIVDSGINASDDGNMEHVIILNFDSSYKLISAELHGEGVELLSFKQNSTPEPTSLNESNNEEISNEFDVELEVVSSFKAVDNIPEEMPLDDMIKLFDIQNEQIRAIADSI</sequence>
<comment type="caution">
    <text evidence="1">The sequence shown here is derived from an EMBL/GenBank/DDBJ whole genome shotgun (WGS) entry which is preliminary data.</text>
</comment>
<organism evidence="1 2">
    <name type="scientific">Maudiozyma exigua</name>
    <name type="common">Yeast</name>
    <name type="synonym">Kazachstania exigua</name>
    <dbReference type="NCBI Taxonomy" id="34358"/>
    <lineage>
        <taxon>Eukaryota</taxon>
        <taxon>Fungi</taxon>
        <taxon>Dikarya</taxon>
        <taxon>Ascomycota</taxon>
        <taxon>Saccharomycotina</taxon>
        <taxon>Saccharomycetes</taxon>
        <taxon>Saccharomycetales</taxon>
        <taxon>Saccharomycetaceae</taxon>
        <taxon>Maudiozyma</taxon>
    </lineage>
</organism>